<evidence type="ECO:0000313" key="1">
    <source>
        <dbReference type="EMBL" id="GAA2916690.1"/>
    </source>
</evidence>
<evidence type="ECO:0000313" key="2">
    <source>
        <dbReference type="Proteomes" id="UP001501102"/>
    </source>
</evidence>
<protein>
    <submittedName>
        <fullName evidence="1">Uncharacterized protein</fullName>
    </submittedName>
</protein>
<organism evidence="1 2">
    <name type="scientific">Streptomyces thioluteus</name>
    <dbReference type="NCBI Taxonomy" id="66431"/>
    <lineage>
        <taxon>Bacteria</taxon>
        <taxon>Bacillati</taxon>
        <taxon>Actinomycetota</taxon>
        <taxon>Actinomycetes</taxon>
        <taxon>Kitasatosporales</taxon>
        <taxon>Streptomycetaceae</taxon>
        <taxon>Streptomyces</taxon>
    </lineage>
</organism>
<name>A0ABN3WK60_STRTU</name>
<dbReference type="Proteomes" id="UP001501102">
    <property type="component" value="Unassembled WGS sequence"/>
</dbReference>
<sequence length="61" mass="6518">MSIGPAPPTVHRRVLCRSAGFGEARLPLEASRTIYPDNRGAAQDVIPFAEWGPFRPAAGAD</sequence>
<gene>
    <name evidence="1" type="ORF">GCM10020221_10790</name>
</gene>
<keyword evidence="2" id="KW-1185">Reference proteome</keyword>
<proteinExistence type="predicted"/>
<accession>A0ABN3WK60</accession>
<dbReference type="EMBL" id="BAAAXZ010000040">
    <property type="protein sequence ID" value="GAA2916690.1"/>
    <property type="molecule type" value="Genomic_DNA"/>
</dbReference>
<comment type="caution">
    <text evidence="1">The sequence shown here is derived from an EMBL/GenBank/DDBJ whole genome shotgun (WGS) entry which is preliminary data.</text>
</comment>
<reference evidence="1 2" key="1">
    <citation type="journal article" date="2019" name="Int. J. Syst. Evol. Microbiol.">
        <title>The Global Catalogue of Microorganisms (GCM) 10K type strain sequencing project: providing services to taxonomists for standard genome sequencing and annotation.</title>
        <authorList>
            <consortium name="The Broad Institute Genomics Platform"/>
            <consortium name="The Broad Institute Genome Sequencing Center for Infectious Disease"/>
            <person name="Wu L."/>
            <person name="Ma J."/>
        </authorList>
    </citation>
    <scope>NUCLEOTIDE SEQUENCE [LARGE SCALE GENOMIC DNA]</scope>
    <source>
        <strain evidence="1 2">JCM 4087</strain>
    </source>
</reference>